<evidence type="ECO:0000256" key="4">
    <source>
        <dbReference type="ARBA" id="ARBA00013170"/>
    </source>
</evidence>
<keyword evidence="6" id="KW-0444">Lipid biosynthesis</keyword>
<sequence length="194" mass="21875">MNLANKITLLRILMVPLIIVLLYFEGPVFCFLAACAFAFASATDWVDGYIARRWNMVTSMGKFLDPLADKVLICSVLIMFVHLEWAAAWVVIIMVCRELVVTGLRAIAIDEGIVLAADKFGKAKTVLQICAIIPMTLHYPYWGYELWRIGEWLLYLAMLMAVFSCINYCVGFYGKQRKHASAAAEELHPDDSRA</sequence>
<keyword evidence="11 17" id="KW-0472">Membrane</keyword>
<dbReference type="PROSITE" id="PS00379">
    <property type="entry name" value="CDP_ALCOHOL_P_TRANSF"/>
    <property type="match status" value="1"/>
</dbReference>
<evidence type="ECO:0000256" key="15">
    <source>
        <dbReference type="NCBIfam" id="TIGR00560"/>
    </source>
</evidence>
<dbReference type="NCBIfam" id="TIGR00560">
    <property type="entry name" value="pgsA"/>
    <property type="match status" value="1"/>
</dbReference>
<reference evidence="18" key="2">
    <citation type="submission" date="2021-04" db="EMBL/GenBank/DDBJ databases">
        <authorList>
            <person name="Gilroy R."/>
        </authorList>
    </citation>
    <scope>NUCLEOTIDE SEQUENCE</scope>
    <source>
        <strain evidence="18">5032</strain>
    </source>
</reference>
<evidence type="ECO:0000256" key="14">
    <source>
        <dbReference type="ARBA" id="ARBA00048586"/>
    </source>
</evidence>
<evidence type="ECO:0000313" key="18">
    <source>
        <dbReference type="EMBL" id="HJA78874.1"/>
    </source>
</evidence>
<dbReference type="AlphaFoldDB" id="A0A9D2HN95"/>
<dbReference type="InterPro" id="IPR043130">
    <property type="entry name" value="CDP-OH_PTrfase_TM_dom"/>
</dbReference>
<evidence type="ECO:0000256" key="8">
    <source>
        <dbReference type="ARBA" id="ARBA00022692"/>
    </source>
</evidence>
<accession>A0A9D2HN95</accession>
<evidence type="ECO:0000256" key="6">
    <source>
        <dbReference type="ARBA" id="ARBA00022516"/>
    </source>
</evidence>
<dbReference type="InterPro" id="IPR000462">
    <property type="entry name" value="CDP-OH_P_trans"/>
</dbReference>
<comment type="pathway">
    <text evidence="2">Phospholipid metabolism; phosphatidylglycerol biosynthesis; phosphatidylglycerol from CDP-diacylglycerol: step 1/2.</text>
</comment>
<dbReference type="GO" id="GO:0016020">
    <property type="term" value="C:membrane"/>
    <property type="evidence" value="ECO:0007669"/>
    <property type="project" value="UniProtKB-SubCell"/>
</dbReference>
<evidence type="ECO:0000256" key="16">
    <source>
        <dbReference type="RuleBase" id="RU003750"/>
    </source>
</evidence>
<comment type="caution">
    <text evidence="18">The sequence shown here is derived from an EMBL/GenBank/DDBJ whole genome shotgun (WGS) entry which is preliminary data.</text>
</comment>
<evidence type="ECO:0000256" key="1">
    <source>
        <dbReference type="ARBA" id="ARBA00004141"/>
    </source>
</evidence>
<dbReference type="PIRSF" id="PIRSF000847">
    <property type="entry name" value="Phos_ph_gly_syn"/>
    <property type="match status" value="1"/>
</dbReference>
<keyword evidence="9 17" id="KW-1133">Transmembrane helix</keyword>
<keyword evidence="10" id="KW-0443">Lipid metabolism</keyword>
<dbReference type="EMBL" id="DWZD01000032">
    <property type="protein sequence ID" value="HJA78874.1"/>
    <property type="molecule type" value="Genomic_DNA"/>
</dbReference>
<dbReference type="InterPro" id="IPR048254">
    <property type="entry name" value="CDP_ALCOHOL_P_TRANSF_CS"/>
</dbReference>
<keyword evidence="7 16" id="KW-0808">Transferase</keyword>
<evidence type="ECO:0000313" key="19">
    <source>
        <dbReference type="Proteomes" id="UP000823821"/>
    </source>
</evidence>
<organism evidence="18 19">
    <name type="scientific">Candidatus Desulfovibrio intestinavium</name>
    <dbReference type="NCBI Taxonomy" id="2838534"/>
    <lineage>
        <taxon>Bacteria</taxon>
        <taxon>Pseudomonadati</taxon>
        <taxon>Thermodesulfobacteriota</taxon>
        <taxon>Desulfovibrionia</taxon>
        <taxon>Desulfovibrionales</taxon>
        <taxon>Desulfovibrionaceae</taxon>
        <taxon>Desulfovibrio</taxon>
    </lineage>
</organism>
<keyword evidence="8 17" id="KW-0812">Transmembrane</keyword>
<dbReference type="InterPro" id="IPR050324">
    <property type="entry name" value="CDP-alcohol_PTase-I"/>
</dbReference>
<keyword evidence="12" id="KW-0594">Phospholipid biosynthesis</keyword>
<dbReference type="GO" id="GO:0008444">
    <property type="term" value="F:CDP-diacylglycerol-glycerol-3-phosphate 3-phosphatidyltransferase activity"/>
    <property type="evidence" value="ECO:0007669"/>
    <property type="project" value="UniProtKB-UniRule"/>
</dbReference>
<keyword evidence="13" id="KW-1208">Phospholipid metabolism</keyword>
<feature type="transmembrane region" description="Helical" evidence="17">
    <location>
        <begin position="7"/>
        <end position="24"/>
    </location>
</feature>
<evidence type="ECO:0000256" key="9">
    <source>
        <dbReference type="ARBA" id="ARBA00022989"/>
    </source>
</evidence>
<evidence type="ECO:0000256" key="11">
    <source>
        <dbReference type="ARBA" id="ARBA00023136"/>
    </source>
</evidence>
<protein>
    <recommendedName>
        <fullName evidence="5 15">CDP-diacylglycerol--glycerol-3-phosphate 3-phosphatidyltransferase</fullName>
        <ecNumber evidence="4 15">2.7.8.5</ecNumber>
    </recommendedName>
</protein>
<evidence type="ECO:0000256" key="13">
    <source>
        <dbReference type="ARBA" id="ARBA00023264"/>
    </source>
</evidence>
<evidence type="ECO:0000256" key="12">
    <source>
        <dbReference type="ARBA" id="ARBA00023209"/>
    </source>
</evidence>
<reference evidence="18" key="1">
    <citation type="journal article" date="2021" name="PeerJ">
        <title>Extensive microbial diversity within the chicken gut microbiome revealed by metagenomics and culture.</title>
        <authorList>
            <person name="Gilroy R."/>
            <person name="Ravi A."/>
            <person name="Getino M."/>
            <person name="Pursley I."/>
            <person name="Horton D.L."/>
            <person name="Alikhan N.F."/>
            <person name="Baker D."/>
            <person name="Gharbi K."/>
            <person name="Hall N."/>
            <person name="Watson M."/>
            <person name="Adriaenssens E.M."/>
            <person name="Foster-Nyarko E."/>
            <person name="Jarju S."/>
            <person name="Secka A."/>
            <person name="Antonio M."/>
            <person name="Oren A."/>
            <person name="Chaudhuri R.R."/>
            <person name="La Ragione R."/>
            <person name="Hildebrand F."/>
            <person name="Pallen M.J."/>
        </authorList>
    </citation>
    <scope>NUCLEOTIDE SEQUENCE</scope>
    <source>
        <strain evidence="18">5032</strain>
    </source>
</reference>
<comment type="similarity">
    <text evidence="3 16">Belongs to the CDP-alcohol phosphatidyltransferase class-I family.</text>
</comment>
<proteinExistence type="inferred from homology"/>
<gene>
    <name evidence="18" type="primary">pgsA</name>
    <name evidence="18" type="ORF">H9784_04795</name>
</gene>
<evidence type="ECO:0000256" key="17">
    <source>
        <dbReference type="SAM" id="Phobius"/>
    </source>
</evidence>
<dbReference type="Gene3D" id="1.20.120.1760">
    <property type="match status" value="1"/>
</dbReference>
<comment type="subcellular location">
    <subcellularLocation>
        <location evidence="1">Membrane</location>
        <topology evidence="1">Multi-pass membrane protein</topology>
    </subcellularLocation>
</comment>
<evidence type="ECO:0000256" key="7">
    <source>
        <dbReference type="ARBA" id="ARBA00022679"/>
    </source>
</evidence>
<evidence type="ECO:0000256" key="10">
    <source>
        <dbReference type="ARBA" id="ARBA00023098"/>
    </source>
</evidence>
<dbReference type="Proteomes" id="UP000823821">
    <property type="component" value="Unassembled WGS sequence"/>
</dbReference>
<dbReference type="InterPro" id="IPR004570">
    <property type="entry name" value="Phosphatidylglycerol_P_synth"/>
</dbReference>
<evidence type="ECO:0000256" key="5">
    <source>
        <dbReference type="ARBA" id="ARBA00014944"/>
    </source>
</evidence>
<comment type="catalytic activity">
    <reaction evidence="14">
        <text>a CDP-1,2-diacyl-sn-glycerol + sn-glycerol 3-phosphate = a 1,2-diacyl-sn-glycero-3-phospho-(1'-sn-glycero-3'-phosphate) + CMP + H(+)</text>
        <dbReference type="Rhea" id="RHEA:12593"/>
        <dbReference type="ChEBI" id="CHEBI:15378"/>
        <dbReference type="ChEBI" id="CHEBI:57597"/>
        <dbReference type="ChEBI" id="CHEBI:58332"/>
        <dbReference type="ChEBI" id="CHEBI:60110"/>
        <dbReference type="ChEBI" id="CHEBI:60377"/>
        <dbReference type="EC" id="2.7.8.5"/>
    </reaction>
</comment>
<dbReference type="Pfam" id="PF01066">
    <property type="entry name" value="CDP-OH_P_transf"/>
    <property type="match status" value="1"/>
</dbReference>
<dbReference type="EC" id="2.7.8.5" evidence="4 15"/>
<name>A0A9D2HN95_9BACT</name>
<feature type="transmembrane region" description="Helical" evidence="17">
    <location>
        <begin position="71"/>
        <end position="95"/>
    </location>
</feature>
<dbReference type="GO" id="GO:0046474">
    <property type="term" value="P:glycerophospholipid biosynthetic process"/>
    <property type="evidence" value="ECO:0007669"/>
    <property type="project" value="TreeGrafter"/>
</dbReference>
<dbReference type="PANTHER" id="PTHR14269:SF62">
    <property type="entry name" value="CDP-DIACYLGLYCEROL--GLYCEROL-3-PHOSPHATE 3-PHOSPHATIDYLTRANSFERASE 1, CHLOROPLASTIC"/>
    <property type="match status" value="1"/>
</dbReference>
<feature type="transmembrane region" description="Helical" evidence="17">
    <location>
        <begin position="152"/>
        <end position="173"/>
    </location>
</feature>
<evidence type="ECO:0000256" key="2">
    <source>
        <dbReference type="ARBA" id="ARBA00005042"/>
    </source>
</evidence>
<evidence type="ECO:0000256" key="3">
    <source>
        <dbReference type="ARBA" id="ARBA00010441"/>
    </source>
</evidence>
<dbReference type="PANTHER" id="PTHR14269">
    <property type="entry name" value="CDP-DIACYLGLYCEROL--GLYCEROL-3-PHOSPHATE 3-PHOSPHATIDYLTRANSFERASE-RELATED"/>
    <property type="match status" value="1"/>
</dbReference>
<feature type="transmembrane region" description="Helical" evidence="17">
    <location>
        <begin position="30"/>
        <end position="50"/>
    </location>
</feature>